<accession>A0A2I0HRC1</accession>
<name>A0A2I0HRC1_PUNGR</name>
<evidence type="ECO:0000313" key="2">
    <source>
        <dbReference type="Proteomes" id="UP000233551"/>
    </source>
</evidence>
<reference evidence="1 2" key="1">
    <citation type="submission" date="2017-11" db="EMBL/GenBank/DDBJ databases">
        <title>De-novo sequencing of pomegranate (Punica granatum L.) genome.</title>
        <authorList>
            <person name="Akparov Z."/>
            <person name="Amiraslanov A."/>
            <person name="Hajiyeva S."/>
            <person name="Abbasov M."/>
            <person name="Kaur K."/>
            <person name="Hamwieh A."/>
            <person name="Solovyev V."/>
            <person name="Salamov A."/>
            <person name="Braich B."/>
            <person name="Kosarev P."/>
            <person name="Mahmoud A."/>
            <person name="Hajiyev E."/>
            <person name="Babayeva S."/>
            <person name="Izzatullayeva V."/>
            <person name="Mammadov A."/>
            <person name="Mammadov A."/>
            <person name="Sharifova S."/>
            <person name="Ojaghi J."/>
            <person name="Eynullazada K."/>
            <person name="Bayramov B."/>
            <person name="Abdulazimova A."/>
            <person name="Shahmuradov I."/>
        </authorList>
    </citation>
    <scope>NUCLEOTIDE SEQUENCE [LARGE SCALE GENOMIC DNA]</scope>
    <source>
        <strain evidence="2">cv. AG2017</strain>
        <tissue evidence="1">Leaf</tissue>
    </source>
</reference>
<proteinExistence type="predicted"/>
<dbReference type="AlphaFoldDB" id="A0A2I0HRC1"/>
<keyword evidence="2" id="KW-1185">Reference proteome</keyword>
<dbReference type="Proteomes" id="UP000233551">
    <property type="component" value="Unassembled WGS sequence"/>
</dbReference>
<organism evidence="1 2">
    <name type="scientific">Punica granatum</name>
    <name type="common">Pomegranate</name>
    <dbReference type="NCBI Taxonomy" id="22663"/>
    <lineage>
        <taxon>Eukaryota</taxon>
        <taxon>Viridiplantae</taxon>
        <taxon>Streptophyta</taxon>
        <taxon>Embryophyta</taxon>
        <taxon>Tracheophyta</taxon>
        <taxon>Spermatophyta</taxon>
        <taxon>Magnoliopsida</taxon>
        <taxon>eudicotyledons</taxon>
        <taxon>Gunneridae</taxon>
        <taxon>Pentapetalae</taxon>
        <taxon>rosids</taxon>
        <taxon>malvids</taxon>
        <taxon>Myrtales</taxon>
        <taxon>Lythraceae</taxon>
        <taxon>Punica</taxon>
    </lineage>
</organism>
<comment type="caution">
    <text evidence="1">The sequence shown here is derived from an EMBL/GenBank/DDBJ whole genome shotgun (WGS) entry which is preliminary data.</text>
</comment>
<evidence type="ECO:0000313" key="1">
    <source>
        <dbReference type="EMBL" id="PKI33806.1"/>
    </source>
</evidence>
<protein>
    <submittedName>
        <fullName evidence="1">Uncharacterized protein</fullName>
    </submittedName>
</protein>
<dbReference type="EMBL" id="PGOL01006313">
    <property type="protein sequence ID" value="PKI33806.1"/>
    <property type="molecule type" value="Genomic_DNA"/>
</dbReference>
<gene>
    <name evidence="1" type="ORF">CRG98_045801</name>
</gene>
<sequence length="119" mass="13432">MCAQALQMHACTLQTQASALKTLARAYKTLARALQTLALALQILPHMLQMLACAHARDPNARLRARQNVPDIRPCIRARMRAVRSHDLGVSTFPWGRVMDTREKESSLAILRPQRCKLF</sequence>